<accession>A0AB37DIM3</accession>
<dbReference type="RefSeq" id="WP_065989281.1">
    <property type="nucleotide sequence ID" value="NZ_CP047143.1"/>
</dbReference>
<gene>
    <name evidence="2" type="ORF">GSR61_10750</name>
</gene>
<geneLocation type="plasmid" evidence="2 3">
    <name>unnamed</name>
</geneLocation>
<protein>
    <submittedName>
        <fullName evidence="2">Uncharacterized protein</fullName>
    </submittedName>
</protein>
<organism evidence="2 3">
    <name type="scientific">Lactobacillus crispatus</name>
    <dbReference type="NCBI Taxonomy" id="47770"/>
    <lineage>
        <taxon>Bacteria</taxon>
        <taxon>Bacillati</taxon>
        <taxon>Bacillota</taxon>
        <taxon>Bacilli</taxon>
        <taxon>Lactobacillales</taxon>
        <taxon>Lactobacillaceae</taxon>
        <taxon>Lactobacillus</taxon>
    </lineage>
</organism>
<keyword evidence="1" id="KW-0472">Membrane</keyword>
<evidence type="ECO:0000256" key="1">
    <source>
        <dbReference type="SAM" id="Phobius"/>
    </source>
</evidence>
<name>A0AB37DIM3_9LACO</name>
<keyword evidence="2" id="KW-0614">Plasmid</keyword>
<feature type="transmembrane region" description="Helical" evidence="1">
    <location>
        <begin position="12"/>
        <end position="36"/>
    </location>
</feature>
<proteinExistence type="predicted"/>
<keyword evidence="1" id="KW-0812">Transmembrane</keyword>
<reference evidence="2 3" key="1">
    <citation type="submission" date="2019-12" db="EMBL/GenBank/DDBJ databases">
        <title>Complete Genome Sequences of Lactobacillus strains, C25 and P38, Isolated from Chicken Cecum.</title>
        <authorList>
            <person name="Hassan H.M."/>
            <person name="Mendoza M."/>
            <person name="Rezvani M."/>
            <person name="Koci M.D."/>
            <person name="Dickey A.N."/>
            <person name="Scholl E.H."/>
        </authorList>
    </citation>
    <scope>NUCLEOTIDE SEQUENCE [LARGE SCALE GENOMIC DNA]</scope>
    <source>
        <strain evidence="2 3">C25</strain>
        <plasmid evidence="2 3">unnamed</plasmid>
    </source>
</reference>
<keyword evidence="1" id="KW-1133">Transmembrane helix</keyword>
<dbReference type="EMBL" id="CP047143">
    <property type="protein sequence ID" value="QHQ69057.1"/>
    <property type="molecule type" value="Genomic_DNA"/>
</dbReference>
<sequence length="63" mass="7281">MKIKLLKLMNDYKFYVLSFWLTIILGMLSFVLTLIFAFLGNITFSVVLVLLGYIFLIANAMLQ</sequence>
<feature type="transmembrane region" description="Helical" evidence="1">
    <location>
        <begin position="42"/>
        <end position="62"/>
    </location>
</feature>
<evidence type="ECO:0000313" key="2">
    <source>
        <dbReference type="EMBL" id="QHQ69057.1"/>
    </source>
</evidence>
<dbReference type="Proteomes" id="UP000464915">
    <property type="component" value="Plasmid unnamed"/>
</dbReference>
<dbReference type="AlphaFoldDB" id="A0AB37DIM3"/>
<evidence type="ECO:0000313" key="3">
    <source>
        <dbReference type="Proteomes" id="UP000464915"/>
    </source>
</evidence>